<organism evidence="1 2">
    <name type="scientific">Daphnia pulex</name>
    <name type="common">Water flea</name>
    <dbReference type="NCBI Taxonomy" id="6669"/>
    <lineage>
        <taxon>Eukaryota</taxon>
        <taxon>Metazoa</taxon>
        <taxon>Ecdysozoa</taxon>
        <taxon>Arthropoda</taxon>
        <taxon>Crustacea</taxon>
        <taxon>Branchiopoda</taxon>
        <taxon>Diplostraca</taxon>
        <taxon>Cladocera</taxon>
        <taxon>Anomopoda</taxon>
        <taxon>Daphniidae</taxon>
        <taxon>Daphnia</taxon>
    </lineage>
</organism>
<evidence type="ECO:0000313" key="1">
    <source>
        <dbReference type="EMBL" id="EFX83029.1"/>
    </source>
</evidence>
<dbReference type="InParanoid" id="E9GBW2"/>
<proteinExistence type="predicted"/>
<keyword evidence="2" id="KW-1185">Reference proteome</keyword>
<dbReference type="EMBL" id="GL732538">
    <property type="protein sequence ID" value="EFX83029.1"/>
    <property type="molecule type" value="Genomic_DNA"/>
</dbReference>
<dbReference type="AlphaFoldDB" id="E9GBW2"/>
<sequence length="84" mass="9295">MPLRSCSAGFHLRGQVLRSRQARDGTYPRQPGAGIPSEAPQGLALHLILVLVGFEQHNNKAGNEPNNSLAFRDLLVDLNFYLRL</sequence>
<evidence type="ECO:0000313" key="2">
    <source>
        <dbReference type="Proteomes" id="UP000000305"/>
    </source>
</evidence>
<dbReference type="HOGENOM" id="CLU_2529709_0_0_1"/>
<reference evidence="1 2" key="1">
    <citation type="journal article" date="2011" name="Science">
        <title>The ecoresponsive genome of Daphnia pulex.</title>
        <authorList>
            <person name="Colbourne J.K."/>
            <person name="Pfrender M.E."/>
            <person name="Gilbert D."/>
            <person name="Thomas W.K."/>
            <person name="Tucker A."/>
            <person name="Oakley T.H."/>
            <person name="Tokishita S."/>
            <person name="Aerts A."/>
            <person name="Arnold G.J."/>
            <person name="Basu M.K."/>
            <person name="Bauer D.J."/>
            <person name="Caceres C.E."/>
            <person name="Carmel L."/>
            <person name="Casola C."/>
            <person name="Choi J.H."/>
            <person name="Detter J.C."/>
            <person name="Dong Q."/>
            <person name="Dusheyko S."/>
            <person name="Eads B.D."/>
            <person name="Frohlich T."/>
            <person name="Geiler-Samerotte K.A."/>
            <person name="Gerlach D."/>
            <person name="Hatcher P."/>
            <person name="Jogdeo S."/>
            <person name="Krijgsveld J."/>
            <person name="Kriventseva E.V."/>
            <person name="Kultz D."/>
            <person name="Laforsch C."/>
            <person name="Lindquist E."/>
            <person name="Lopez J."/>
            <person name="Manak J.R."/>
            <person name="Muller J."/>
            <person name="Pangilinan J."/>
            <person name="Patwardhan R.P."/>
            <person name="Pitluck S."/>
            <person name="Pritham E.J."/>
            <person name="Rechtsteiner A."/>
            <person name="Rho M."/>
            <person name="Rogozin I.B."/>
            <person name="Sakarya O."/>
            <person name="Salamov A."/>
            <person name="Schaack S."/>
            <person name="Shapiro H."/>
            <person name="Shiga Y."/>
            <person name="Skalitzky C."/>
            <person name="Smith Z."/>
            <person name="Souvorov A."/>
            <person name="Sung W."/>
            <person name="Tang Z."/>
            <person name="Tsuchiya D."/>
            <person name="Tu H."/>
            <person name="Vos H."/>
            <person name="Wang M."/>
            <person name="Wolf Y.I."/>
            <person name="Yamagata H."/>
            <person name="Yamada T."/>
            <person name="Ye Y."/>
            <person name="Shaw J.R."/>
            <person name="Andrews J."/>
            <person name="Crease T.J."/>
            <person name="Tang H."/>
            <person name="Lucas S.M."/>
            <person name="Robertson H.M."/>
            <person name="Bork P."/>
            <person name="Koonin E.V."/>
            <person name="Zdobnov E.M."/>
            <person name="Grigoriev I.V."/>
            <person name="Lynch M."/>
            <person name="Boore J.L."/>
        </authorList>
    </citation>
    <scope>NUCLEOTIDE SEQUENCE [LARGE SCALE GENOMIC DNA]</scope>
</reference>
<name>E9GBW2_DAPPU</name>
<gene>
    <name evidence="1" type="ORF">DAPPUDRAFT_240579</name>
</gene>
<protein>
    <submittedName>
        <fullName evidence="1">Uncharacterized protein</fullName>
    </submittedName>
</protein>
<accession>E9GBW2</accession>
<dbReference type="KEGG" id="dpx:DAPPUDRAFT_240579"/>
<dbReference type="Proteomes" id="UP000000305">
    <property type="component" value="Unassembled WGS sequence"/>
</dbReference>